<dbReference type="PROSITE" id="PS51257">
    <property type="entry name" value="PROKAR_LIPOPROTEIN"/>
    <property type="match status" value="1"/>
</dbReference>
<keyword evidence="1" id="KW-0732">Signal</keyword>
<dbReference type="Pfam" id="PF03415">
    <property type="entry name" value="Peptidase_C11"/>
    <property type="match status" value="1"/>
</dbReference>
<evidence type="ECO:0000313" key="3">
    <source>
        <dbReference type="Proteomes" id="UP000704068"/>
    </source>
</evidence>
<dbReference type="PANTHER" id="PTHR37835">
    <property type="entry name" value="ALPHA-CLOSTRIPAIN"/>
    <property type="match status" value="1"/>
</dbReference>
<dbReference type="Gene3D" id="3.40.50.11970">
    <property type="match status" value="1"/>
</dbReference>
<gene>
    <name evidence="2" type="ORF">HXK21_01535</name>
</gene>
<dbReference type="InterPro" id="IPR005077">
    <property type="entry name" value="Peptidase_C11"/>
</dbReference>
<sequence>MDRLHKTLNRLFLFGALCCLTIALSGCAKEDVPPNGFGKYASNPGRRTVLVYQAAQNSLGKKGYNRLDSLELAEGVRYLKDEDRLLLFVDDMRAPRIYFFSKEYDAPLLVRQWEKDANSADPKTLQDVLRWVKEKCPAEEYGLVLWSHADGWLPSTNKDYHPRSFGIDVGPSGNAWMDVDASGRLGSQTDIPDLATAIQQSGVHLRFILFDACLMQTLEVAYDLRHVADYLIGSPIAIHAAGANYTHQLENGLFAADPKQIAVTYYDDVVDPKQQDTYGDFGIVLSVIDTKHLESLAATIKNALPRSAFNAGPRFSPDMTGVTPYHYYSPSNYYRPHYYDALDALHHLLSPADYAAVRLQMQKAIPFTFYSPRFWIGPSSVDFQELNSPTLCGTSMFIPQQIYSDKASLAKHHGDLNAAFRKTEWYKAAGWAQTGW</sequence>
<dbReference type="Proteomes" id="UP000704068">
    <property type="component" value="Unassembled WGS sequence"/>
</dbReference>
<dbReference type="RefSeq" id="WP_303762816.1">
    <property type="nucleotide sequence ID" value="NZ_JABZGR010000002.1"/>
</dbReference>
<comment type="caution">
    <text evidence="2">The sequence shown here is derived from an EMBL/GenBank/DDBJ whole genome shotgun (WGS) entry which is preliminary data.</text>
</comment>
<feature type="chain" id="PRO_5037277533" description="Clostripain family protein" evidence="1">
    <location>
        <begin position="29"/>
        <end position="436"/>
    </location>
</feature>
<accession>A0A929WZ61</accession>
<dbReference type="AlphaFoldDB" id="A0A929WZ61"/>
<organism evidence="2 3">
    <name type="scientific">Alloprevotella tannerae</name>
    <dbReference type="NCBI Taxonomy" id="76122"/>
    <lineage>
        <taxon>Bacteria</taxon>
        <taxon>Pseudomonadati</taxon>
        <taxon>Bacteroidota</taxon>
        <taxon>Bacteroidia</taxon>
        <taxon>Bacteroidales</taxon>
        <taxon>Prevotellaceae</taxon>
        <taxon>Alloprevotella</taxon>
    </lineage>
</organism>
<dbReference type="EMBL" id="JABZGR010000002">
    <property type="protein sequence ID" value="MBF0969713.1"/>
    <property type="molecule type" value="Genomic_DNA"/>
</dbReference>
<evidence type="ECO:0000256" key="1">
    <source>
        <dbReference type="SAM" id="SignalP"/>
    </source>
</evidence>
<name>A0A929WZ61_9BACT</name>
<evidence type="ECO:0000313" key="2">
    <source>
        <dbReference type="EMBL" id="MBF0969713.1"/>
    </source>
</evidence>
<dbReference type="PANTHER" id="PTHR37835:SF1">
    <property type="entry name" value="ALPHA-CLOSTRIPAIN"/>
    <property type="match status" value="1"/>
</dbReference>
<evidence type="ECO:0008006" key="4">
    <source>
        <dbReference type="Google" id="ProtNLM"/>
    </source>
</evidence>
<feature type="signal peptide" evidence="1">
    <location>
        <begin position="1"/>
        <end position="28"/>
    </location>
</feature>
<proteinExistence type="predicted"/>
<protein>
    <recommendedName>
        <fullName evidence="4">Clostripain family protein</fullName>
    </recommendedName>
</protein>
<reference evidence="2" key="1">
    <citation type="submission" date="2020-04" db="EMBL/GenBank/DDBJ databases">
        <title>Deep metagenomics examines the oral microbiome during advanced dental caries in children, revealing novel taxa and co-occurrences with host molecules.</title>
        <authorList>
            <person name="Baker J.L."/>
            <person name="Morton J.T."/>
            <person name="Dinis M."/>
            <person name="Alvarez R."/>
            <person name="Tran N.C."/>
            <person name="Knight R."/>
            <person name="Edlund A."/>
        </authorList>
    </citation>
    <scope>NUCLEOTIDE SEQUENCE</scope>
    <source>
        <strain evidence="2">JCVI_34_bin.1</strain>
    </source>
</reference>